<dbReference type="PANTHER" id="PTHR39158:SF1">
    <property type="entry name" value="DNAJ HOMOLOG SUBFAMILY C MEMBER 28"/>
    <property type="match status" value="1"/>
</dbReference>
<evidence type="ECO:0000313" key="2">
    <source>
        <dbReference type="EMBL" id="ABJ85768.1"/>
    </source>
</evidence>
<name>Q01X47_SOLUE</name>
<organism evidence="2">
    <name type="scientific">Solibacter usitatus (strain Ellin6076)</name>
    <dbReference type="NCBI Taxonomy" id="234267"/>
    <lineage>
        <taxon>Bacteria</taxon>
        <taxon>Pseudomonadati</taxon>
        <taxon>Acidobacteriota</taxon>
        <taxon>Terriglobia</taxon>
        <taxon>Bryobacterales</taxon>
        <taxon>Solibacteraceae</taxon>
        <taxon>Candidatus Solibacter</taxon>
    </lineage>
</organism>
<feature type="domain" description="DnaJ homologue subfamily C member 28 conserved" evidence="1">
    <location>
        <begin position="7"/>
        <end position="74"/>
    </location>
</feature>
<dbReference type="OrthoDB" id="9798476at2"/>
<dbReference type="InterPro" id="IPR018961">
    <property type="entry name" value="DnaJ_homolog_subfam-C_membr-28"/>
</dbReference>
<proteinExistence type="predicted"/>
<dbReference type="EMBL" id="CP000473">
    <property type="protein sequence ID" value="ABJ85768.1"/>
    <property type="molecule type" value="Genomic_DNA"/>
</dbReference>
<dbReference type="FunCoup" id="Q01X47">
    <property type="interactions" value="23"/>
</dbReference>
<sequence>MDVWNLIAERKIQEAMEEGEFDRLEGTGRPISLDENPYEDPAQRMAHRLLRNNGFAPAWILESKDLDSDIDRLRSSARRLDSDELARRVAGLNRRIEAYNLKAPFAGAQKVPISIQSLMNA</sequence>
<protein>
    <recommendedName>
        <fullName evidence="1">DnaJ homologue subfamily C member 28 conserved domain-containing protein</fullName>
    </recommendedName>
</protein>
<dbReference type="HOGENOM" id="CLU_2036515_0_0_0"/>
<dbReference type="InParanoid" id="Q01X47"/>
<dbReference type="PANTHER" id="PTHR39158">
    <property type="entry name" value="OS08G0560600 PROTEIN"/>
    <property type="match status" value="1"/>
</dbReference>
<dbReference type="STRING" id="234267.Acid_4809"/>
<reference evidence="2" key="1">
    <citation type="submission" date="2006-10" db="EMBL/GenBank/DDBJ databases">
        <title>Complete sequence of Solibacter usitatus Ellin6076.</title>
        <authorList>
            <consortium name="US DOE Joint Genome Institute"/>
            <person name="Copeland A."/>
            <person name="Lucas S."/>
            <person name="Lapidus A."/>
            <person name="Barry K."/>
            <person name="Detter J.C."/>
            <person name="Glavina del Rio T."/>
            <person name="Hammon N."/>
            <person name="Israni S."/>
            <person name="Dalin E."/>
            <person name="Tice H."/>
            <person name="Pitluck S."/>
            <person name="Thompson L.S."/>
            <person name="Brettin T."/>
            <person name="Bruce D."/>
            <person name="Han C."/>
            <person name="Tapia R."/>
            <person name="Gilna P."/>
            <person name="Schmutz J."/>
            <person name="Larimer F."/>
            <person name="Land M."/>
            <person name="Hauser L."/>
            <person name="Kyrpides N."/>
            <person name="Mikhailova N."/>
            <person name="Janssen P.H."/>
            <person name="Kuske C.R."/>
            <person name="Richardson P."/>
        </authorList>
    </citation>
    <scope>NUCLEOTIDE SEQUENCE</scope>
    <source>
        <strain evidence="2">Ellin6076</strain>
    </source>
</reference>
<dbReference type="Pfam" id="PF09350">
    <property type="entry name" value="DJC28_CD"/>
    <property type="match status" value="1"/>
</dbReference>
<dbReference type="AlphaFoldDB" id="Q01X47"/>
<evidence type="ECO:0000259" key="1">
    <source>
        <dbReference type="Pfam" id="PF09350"/>
    </source>
</evidence>
<gene>
    <name evidence="2" type="ordered locus">Acid_4809</name>
</gene>
<accession>Q01X47</accession>
<dbReference type="KEGG" id="sus:Acid_4809"/>
<dbReference type="InterPro" id="IPR052573">
    <property type="entry name" value="DnaJ_C_subfamily_28"/>
</dbReference>